<organism evidence="1 2">
    <name type="scientific">Photobacterium chitinilyticum</name>
    <dbReference type="NCBI Taxonomy" id="2485123"/>
    <lineage>
        <taxon>Bacteria</taxon>
        <taxon>Pseudomonadati</taxon>
        <taxon>Pseudomonadota</taxon>
        <taxon>Gammaproteobacteria</taxon>
        <taxon>Vibrionales</taxon>
        <taxon>Vibrionaceae</taxon>
        <taxon>Photobacterium</taxon>
    </lineage>
</organism>
<evidence type="ECO:0000313" key="2">
    <source>
        <dbReference type="Proteomes" id="UP000287563"/>
    </source>
</evidence>
<dbReference type="Proteomes" id="UP000287563">
    <property type="component" value="Unassembled WGS sequence"/>
</dbReference>
<protein>
    <submittedName>
        <fullName evidence="1">Uncharacterized protein</fullName>
    </submittedName>
</protein>
<proteinExistence type="predicted"/>
<sequence>MKNLISTIEELKEIGITFDEYNLKECIHRYQTRQRSRELLDISKKINLDLSSDIVKVSIAAVVINYDDIVESGSLEMELIKTMSLRDSIFVKTIKKSNEFNELLYLVGDAVDRRTHKK</sequence>
<dbReference type="OrthoDB" id="5829540at2"/>
<accession>A0A3S3UN37</accession>
<keyword evidence="2" id="KW-1185">Reference proteome</keyword>
<evidence type="ECO:0000313" key="1">
    <source>
        <dbReference type="EMBL" id="RWX56285.1"/>
    </source>
</evidence>
<dbReference type="EMBL" id="RJLM01000002">
    <property type="protein sequence ID" value="RWX56285.1"/>
    <property type="molecule type" value="Genomic_DNA"/>
</dbReference>
<reference evidence="1 2" key="1">
    <citation type="submission" date="2018-11" db="EMBL/GenBank/DDBJ databases">
        <title>Photobacterium sp. BEI247 sp. nov., a marine bacterium isolated from Yongle Blue Hole in the South China Sea.</title>
        <authorList>
            <person name="Wang X."/>
        </authorList>
    </citation>
    <scope>NUCLEOTIDE SEQUENCE [LARGE SCALE GENOMIC DNA]</scope>
    <source>
        <strain evidence="2">BEI247</strain>
    </source>
</reference>
<dbReference type="RefSeq" id="WP_128783371.1">
    <property type="nucleotide sequence ID" value="NZ_RJLM01000002.1"/>
</dbReference>
<name>A0A3S3UN37_9GAMM</name>
<dbReference type="AlphaFoldDB" id="A0A3S3UN37"/>
<comment type="caution">
    <text evidence="1">The sequence shown here is derived from an EMBL/GenBank/DDBJ whole genome shotgun (WGS) entry which is preliminary data.</text>
</comment>
<gene>
    <name evidence="1" type="ORF">EDI28_08380</name>
</gene>